<dbReference type="SUPFAM" id="SSF53335">
    <property type="entry name" value="S-adenosyl-L-methionine-dependent methyltransferases"/>
    <property type="match status" value="1"/>
</dbReference>
<accession>A0A1V0TPU7</accession>
<organism evidence="1 2">
    <name type="scientific">Streptomyces gilvosporeus</name>
    <dbReference type="NCBI Taxonomy" id="553510"/>
    <lineage>
        <taxon>Bacteria</taxon>
        <taxon>Bacillati</taxon>
        <taxon>Actinomycetota</taxon>
        <taxon>Actinomycetes</taxon>
        <taxon>Kitasatosporales</taxon>
        <taxon>Streptomycetaceae</taxon>
        <taxon>Streptomyces</taxon>
    </lineage>
</organism>
<gene>
    <name evidence="1" type="ORF">B1H19_12775</name>
</gene>
<protein>
    <recommendedName>
        <fullName evidence="3">Methyltransferase</fullName>
    </recommendedName>
</protein>
<dbReference type="Proteomes" id="UP000192726">
    <property type="component" value="Chromosome"/>
</dbReference>
<evidence type="ECO:0000313" key="1">
    <source>
        <dbReference type="EMBL" id="ARF54969.1"/>
    </source>
</evidence>
<name>A0A1V0TPU7_9ACTN</name>
<reference evidence="1 2" key="1">
    <citation type="submission" date="2017-04" db="EMBL/GenBank/DDBJ databases">
        <title>Complete Genome Sequence of Streptomyces gilvosporeus F607, a Capable Producer of Natamycin.</title>
        <authorList>
            <person name="Zong G."/>
            <person name="Zhong C."/>
            <person name="Fu J."/>
            <person name="Qin R."/>
            <person name="Cao G."/>
        </authorList>
    </citation>
    <scope>NUCLEOTIDE SEQUENCE [LARGE SCALE GENOMIC DNA]</scope>
    <source>
        <strain evidence="1 2">F607</strain>
    </source>
</reference>
<sequence>MHAPPYRLPGRCARHETGARGLFDAAVRSYVARRPQATVVALGEGLGTGFWRLDNGRLTWLTVASPDLAAVRRMLLPDGPRRRTVACAPAGPGWLDAVPDPGSGVVVTAPGVLRRLSPAAGRALLAACAARFGDGALVFDASSRRAAALVAGAHPLIASVREVAPRQGRGGRFRTPWTPLVYELRFALNPGARGPTSR</sequence>
<evidence type="ECO:0008006" key="3">
    <source>
        <dbReference type="Google" id="ProtNLM"/>
    </source>
</evidence>
<dbReference type="STRING" id="553510.B1H19_12775"/>
<evidence type="ECO:0000313" key="2">
    <source>
        <dbReference type="Proteomes" id="UP000192726"/>
    </source>
</evidence>
<dbReference type="KEGG" id="sgv:B1H19_12775"/>
<dbReference type="PANTHER" id="PTHR43619:SF2">
    <property type="entry name" value="S-ADENOSYL-L-METHIONINE-DEPENDENT METHYLTRANSFERASES SUPERFAMILY PROTEIN"/>
    <property type="match status" value="1"/>
</dbReference>
<proteinExistence type="predicted"/>
<dbReference type="AlphaFoldDB" id="A0A1V0TPU7"/>
<dbReference type="InterPro" id="IPR029063">
    <property type="entry name" value="SAM-dependent_MTases_sf"/>
</dbReference>
<keyword evidence="2" id="KW-1185">Reference proteome</keyword>
<dbReference type="RefSeq" id="WP_083104855.1">
    <property type="nucleotide sequence ID" value="NZ_CP020569.1"/>
</dbReference>
<dbReference type="PANTHER" id="PTHR43619">
    <property type="entry name" value="S-ADENOSYL-L-METHIONINE-DEPENDENT METHYLTRANSFERASE YKTD-RELATED"/>
    <property type="match status" value="1"/>
</dbReference>
<dbReference type="Gene3D" id="3.40.50.150">
    <property type="entry name" value="Vaccinia Virus protein VP39"/>
    <property type="match status" value="1"/>
</dbReference>
<dbReference type="EMBL" id="CP020569">
    <property type="protein sequence ID" value="ARF54969.1"/>
    <property type="molecule type" value="Genomic_DNA"/>
</dbReference>